<evidence type="ECO:0000313" key="2">
    <source>
        <dbReference type="EMBL" id="RON14809.1"/>
    </source>
</evidence>
<organism evidence="2 3">
    <name type="scientific">Pseudomonas frederiksbergensis</name>
    <dbReference type="NCBI Taxonomy" id="104087"/>
    <lineage>
        <taxon>Bacteria</taxon>
        <taxon>Pseudomonadati</taxon>
        <taxon>Pseudomonadota</taxon>
        <taxon>Gammaproteobacteria</taxon>
        <taxon>Pseudomonadales</taxon>
        <taxon>Pseudomonadaceae</taxon>
        <taxon>Pseudomonas</taxon>
    </lineage>
</organism>
<accession>A0A423HNM3</accession>
<dbReference type="AlphaFoldDB" id="A0A423HNM3"/>
<proteinExistence type="predicted"/>
<name>A0A423HNM3_9PSED</name>
<dbReference type="RefSeq" id="WP_123358830.1">
    <property type="nucleotide sequence ID" value="NZ_MOBM01000020.1"/>
</dbReference>
<keyword evidence="1" id="KW-0812">Transmembrane</keyword>
<feature type="transmembrane region" description="Helical" evidence="1">
    <location>
        <begin position="7"/>
        <end position="24"/>
    </location>
</feature>
<reference evidence="2 3" key="1">
    <citation type="submission" date="2016-10" db="EMBL/GenBank/DDBJ databases">
        <title>Comparative genome analysis of multiple Pseudomonas spp. focuses on biocontrol and plant growth promoting traits.</title>
        <authorList>
            <person name="Tao X.-Y."/>
            <person name="Taylor C.G."/>
        </authorList>
    </citation>
    <scope>NUCLEOTIDE SEQUENCE [LARGE SCALE GENOMIC DNA]</scope>
    <source>
        <strain evidence="2 3">36C6</strain>
    </source>
</reference>
<comment type="caution">
    <text evidence="2">The sequence shown here is derived from an EMBL/GenBank/DDBJ whole genome shotgun (WGS) entry which is preliminary data.</text>
</comment>
<sequence length="65" mass="7040">MEFIFDIVINLLAHRIGVYVLGLLSGGHFKGESGVAWGWAVAVGVLVLFAPFAAFIVWLIHTSGR</sequence>
<keyword evidence="1" id="KW-1133">Transmembrane helix</keyword>
<dbReference type="Proteomes" id="UP000284002">
    <property type="component" value="Unassembled WGS sequence"/>
</dbReference>
<feature type="transmembrane region" description="Helical" evidence="1">
    <location>
        <begin position="36"/>
        <end position="60"/>
    </location>
</feature>
<protein>
    <submittedName>
        <fullName evidence="2">Uncharacterized protein</fullName>
    </submittedName>
</protein>
<evidence type="ECO:0000313" key="3">
    <source>
        <dbReference type="Proteomes" id="UP000284002"/>
    </source>
</evidence>
<gene>
    <name evidence="2" type="ORF">BK662_14980</name>
</gene>
<keyword evidence="1" id="KW-0472">Membrane</keyword>
<evidence type="ECO:0000256" key="1">
    <source>
        <dbReference type="SAM" id="Phobius"/>
    </source>
</evidence>
<dbReference type="EMBL" id="MOBM01000020">
    <property type="protein sequence ID" value="RON14809.1"/>
    <property type="molecule type" value="Genomic_DNA"/>
</dbReference>